<dbReference type="AlphaFoldDB" id="A0A6M7UBR7"/>
<accession>A0A6M7UBR7</accession>
<name>A0A6M7UBR7_RHILI</name>
<dbReference type="Proteomes" id="UP000093737">
    <property type="component" value="Unassembled WGS sequence"/>
</dbReference>
<organism evidence="1 2">
    <name type="scientific">Rhizobium loti</name>
    <name type="common">Mesorhizobium loti</name>
    <dbReference type="NCBI Taxonomy" id="381"/>
    <lineage>
        <taxon>Bacteria</taxon>
        <taxon>Pseudomonadati</taxon>
        <taxon>Pseudomonadota</taxon>
        <taxon>Alphaproteobacteria</taxon>
        <taxon>Hyphomicrobiales</taxon>
        <taxon>Phyllobacteriaceae</taxon>
        <taxon>Mesorhizobium</taxon>
    </lineage>
</organism>
<dbReference type="EMBL" id="LYTK01000021">
    <property type="protein sequence ID" value="OBQ61018.1"/>
    <property type="molecule type" value="Genomic_DNA"/>
</dbReference>
<evidence type="ECO:0000313" key="1">
    <source>
        <dbReference type="EMBL" id="OBQ61018.1"/>
    </source>
</evidence>
<reference evidence="1 2" key="1">
    <citation type="submission" date="2016-05" db="EMBL/GenBank/DDBJ databases">
        <authorList>
            <person name="Ramsay J.P."/>
        </authorList>
    </citation>
    <scope>NUCLEOTIDE SEQUENCE [LARGE SCALE GENOMIC DNA]</scope>
    <source>
        <strain evidence="1 2">NZP2042</strain>
    </source>
</reference>
<gene>
    <name evidence="1" type="ORF">A8145_23450</name>
</gene>
<proteinExistence type="predicted"/>
<sequence>MTMTRQFRDDENGAAMVEYTILLGIITVAVIATIIGVGTWVNGKWTALNSALPAS</sequence>
<comment type="caution">
    <text evidence="1">The sequence shown here is derived from an EMBL/GenBank/DDBJ whole genome shotgun (WGS) entry which is preliminary data.</text>
</comment>
<protein>
    <submittedName>
        <fullName evidence="1">Pilin</fullName>
    </submittedName>
</protein>
<evidence type="ECO:0000313" key="2">
    <source>
        <dbReference type="Proteomes" id="UP000093737"/>
    </source>
</evidence>